<dbReference type="Proteomes" id="UP000515808">
    <property type="component" value="Chromosome"/>
</dbReference>
<evidence type="ECO:0000313" key="3">
    <source>
        <dbReference type="EMBL" id="QNM86170.1"/>
    </source>
</evidence>
<accession>A0A7G9LC21</accession>
<feature type="domain" description="Histone-lysine methyltransferase SETD7 N-terminal" evidence="2">
    <location>
        <begin position="109"/>
        <end position="158"/>
    </location>
</feature>
<feature type="chain" id="PRO_5028924545" evidence="1">
    <location>
        <begin position="26"/>
        <end position="239"/>
    </location>
</feature>
<dbReference type="AlphaFoldDB" id="A0A7G9LC21"/>
<name>A0A7G9LC21_9FLAO</name>
<dbReference type="Gene3D" id="2.20.110.10">
    <property type="entry name" value="Histone H3 K4-specific methyltransferase SET7/9 N-terminal domain"/>
    <property type="match status" value="3"/>
</dbReference>
<protein>
    <submittedName>
        <fullName evidence="3">Toxin-antitoxin system YwqK family antitoxin</fullName>
    </submittedName>
</protein>
<keyword evidence="1" id="KW-0732">Signal</keyword>
<evidence type="ECO:0000256" key="1">
    <source>
        <dbReference type="SAM" id="SignalP"/>
    </source>
</evidence>
<evidence type="ECO:0000259" key="2">
    <source>
        <dbReference type="Pfam" id="PF22648"/>
    </source>
</evidence>
<gene>
    <name evidence="3" type="ORF">H9W90_03360</name>
</gene>
<organism evidence="3 4">
    <name type="scientific">Polaribacter pectinis</name>
    <dbReference type="NCBI Taxonomy" id="2738844"/>
    <lineage>
        <taxon>Bacteria</taxon>
        <taxon>Pseudomonadati</taxon>
        <taxon>Bacteroidota</taxon>
        <taxon>Flavobacteriia</taxon>
        <taxon>Flavobacteriales</taxon>
        <taxon>Flavobacteriaceae</taxon>
    </lineage>
</organism>
<reference evidence="3 4" key="1">
    <citation type="submission" date="2020-08" db="EMBL/GenBank/DDBJ databases">
        <title>Polaribacter sp. L12M9 isolated from gut of the Korean scallop.</title>
        <authorList>
            <person name="Jeong Y.S."/>
        </authorList>
    </citation>
    <scope>NUCLEOTIDE SEQUENCE [LARGE SCALE GENOMIC DNA]</scope>
    <source>
        <strain evidence="3 4">L12M9</strain>
    </source>
</reference>
<feature type="signal peptide" evidence="1">
    <location>
        <begin position="1"/>
        <end position="25"/>
    </location>
</feature>
<dbReference type="PANTHER" id="PTHR33706:SF1">
    <property type="entry name" value="TPR REPEAT PROTEIN"/>
    <property type="match status" value="1"/>
</dbReference>
<keyword evidence="4" id="KW-1185">Reference proteome</keyword>
<dbReference type="InterPro" id="IPR011652">
    <property type="entry name" value="MORN_2"/>
</dbReference>
<dbReference type="PANTHER" id="PTHR33706">
    <property type="entry name" value="MORN VARIANT REPEAT PROTEIN"/>
    <property type="match status" value="1"/>
</dbReference>
<dbReference type="InterPro" id="IPR054533">
    <property type="entry name" value="SETD7_N"/>
</dbReference>
<dbReference type="KEGG" id="ppec:H9W90_03360"/>
<sequence length="239" mass="27841">MINIKRLFFVLAFFACFFTSEDSNAQKINQFDKNKKRTGVWKKYYPNKRIRYSGKFKNGKEVGVFKFYDITQSDHPVIIKTFFEDSDSLFVQFYTLSGKIETEGVLNGKKRTGNWKYFYPDGTLLSEENYKDGKLEGEQLIYYPDGQVTEFAIYKDGLLDGVCSKYSSKGILIEEITYENGKPNGLAQYFELNGNLKETGHYKNGKRVGEWEYYMDGEIASDEVKKEKKKSTYTKKKDN</sequence>
<dbReference type="SUPFAM" id="SSF82185">
    <property type="entry name" value="Histone H3 K4-specific methyltransferase SET7/9 N-terminal domain"/>
    <property type="match status" value="2"/>
</dbReference>
<dbReference type="EMBL" id="CP060695">
    <property type="protein sequence ID" value="QNM86170.1"/>
    <property type="molecule type" value="Genomic_DNA"/>
</dbReference>
<proteinExistence type="predicted"/>
<evidence type="ECO:0000313" key="4">
    <source>
        <dbReference type="Proteomes" id="UP000515808"/>
    </source>
</evidence>
<dbReference type="Pfam" id="PF07661">
    <property type="entry name" value="MORN_2"/>
    <property type="match status" value="3"/>
</dbReference>
<dbReference type="Pfam" id="PF22648">
    <property type="entry name" value="SET7_N"/>
    <property type="match status" value="1"/>
</dbReference>
<dbReference type="RefSeq" id="WP_187483053.1">
    <property type="nucleotide sequence ID" value="NZ_CP060695.1"/>
</dbReference>